<keyword evidence="1" id="KW-0732">Signal</keyword>
<accession>A0A8J2WXQ8</accession>
<sequence>MKLALAFLGATAVAFTAPQTTSTRAATQLCAYVPSGMDPAAYAALKKKEAAASKKSDRKAYKSRSFNSFVEAMEKGEATHLFAVDPRKIKSGEVPIEEVPYMQRRGGSWDGSDLKGAALRRAKKKQSQGMYTAGKWLDSDREYEKNGPGVMSFFTQFNGGKQDKVEDRARQNGISQDAQLWRDAGALSAKQASKIKASKLGEEKKFFGLF</sequence>
<dbReference type="EMBL" id="CAKKNE010000003">
    <property type="protein sequence ID" value="CAH0371709.1"/>
    <property type="molecule type" value="Genomic_DNA"/>
</dbReference>
<name>A0A8J2WXQ8_9STRA</name>
<feature type="signal peptide" evidence="1">
    <location>
        <begin position="1"/>
        <end position="16"/>
    </location>
</feature>
<proteinExistence type="predicted"/>
<feature type="chain" id="PRO_5035195863" evidence="1">
    <location>
        <begin position="17"/>
        <end position="210"/>
    </location>
</feature>
<keyword evidence="3" id="KW-1185">Reference proteome</keyword>
<dbReference type="OrthoDB" id="38535at2759"/>
<protein>
    <submittedName>
        <fullName evidence="2">Uncharacterized protein</fullName>
    </submittedName>
</protein>
<dbReference type="AlphaFoldDB" id="A0A8J2WXQ8"/>
<comment type="caution">
    <text evidence="2">The sequence shown here is derived from an EMBL/GenBank/DDBJ whole genome shotgun (WGS) entry which is preliminary data.</text>
</comment>
<dbReference type="Proteomes" id="UP000789595">
    <property type="component" value="Unassembled WGS sequence"/>
</dbReference>
<evidence type="ECO:0000313" key="3">
    <source>
        <dbReference type="Proteomes" id="UP000789595"/>
    </source>
</evidence>
<evidence type="ECO:0000313" key="2">
    <source>
        <dbReference type="EMBL" id="CAH0371709.1"/>
    </source>
</evidence>
<gene>
    <name evidence="2" type="ORF">PECAL_3P16610</name>
</gene>
<organism evidence="2 3">
    <name type="scientific">Pelagomonas calceolata</name>
    <dbReference type="NCBI Taxonomy" id="35677"/>
    <lineage>
        <taxon>Eukaryota</taxon>
        <taxon>Sar</taxon>
        <taxon>Stramenopiles</taxon>
        <taxon>Ochrophyta</taxon>
        <taxon>Pelagophyceae</taxon>
        <taxon>Pelagomonadales</taxon>
        <taxon>Pelagomonadaceae</taxon>
        <taxon>Pelagomonas</taxon>
    </lineage>
</organism>
<evidence type="ECO:0000256" key="1">
    <source>
        <dbReference type="SAM" id="SignalP"/>
    </source>
</evidence>
<reference evidence="2" key="1">
    <citation type="submission" date="2021-11" db="EMBL/GenBank/DDBJ databases">
        <authorList>
            <consortium name="Genoscope - CEA"/>
            <person name="William W."/>
        </authorList>
    </citation>
    <scope>NUCLEOTIDE SEQUENCE</scope>
</reference>